<evidence type="ECO:0000313" key="3">
    <source>
        <dbReference type="EMBL" id="MBC8576971.1"/>
    </source>
</evidence>
<dbReference type="Gene3D" id="3.40.1400.10">
    <property type="entry name" value="Sugar-phosphate isomerase, RpiB/LacA/LacB"/>
    <property type="match status" value="1"/>
</dbReference>
<gene>
    <name evidence="3" type="primary">rpiB</name>
    <name evidence="3" type="ORF">H8717_11215</name>
</gene>
<dbReference type="EC" id="5.3.1.6" evidence="3"/>
<keyword evidence="2 3" id="KW-0413">Isomerase</keyword>
<dbReference type="EMBL" id="JACRTB010000018">
    <property type="protein sequence ID" value="MBC8576971.1"/>
    <property type="molecule type" value="Genomic_DNA"/>
</dbReference>
<dbReference type="Proteomes" id="UP000658131">
    <property type="component" value="Unassembled WGS sequence"/>
</dbReference>
<dbReference type="SUPFAM" id="SSF89623">
    <property type="entry name" value="Ribose/Galactose isomerase RpiB/AlsB"/>
    <property type="match status" value="1"/>
</dbReference>
<dbReference type="InterPro" id="IPR004785">
    <property type="entry name" value="RpiB"/>
</dbReference>
<dbReference type="InterPro" id="IPR003500">
    <property type="entry name" value="RpiB_LacA_LacB"/>
</dbReference>
<evidence type="ECO:0000256" key="2">
    <source>
        <dbReference type="ARBA" id="ARBA00023235"/>
    </source>
</evidence>
<dbReference type="GO" id="GO:0004751">
    <property type="term" value="F:ribose-5-phosphate isomerase activity"/>
    <property type="evidence" value="ECO:0007669"/>
    <property type="project" value="UniProtKB-EC"/>
</dbReference>
<dbReference type="PANTHER" id="PTHR43732">
    <property type="entry name" value="RIBOSE 5-PHOSPHATE ISOMERASE-RELATED"/>
    <property type="match status" value="1"/>
</dbReference>
<protein>
    <submittedName>
        <fullName evidence="3">Ribose 5-phosphate isomerase B</fullName>
        <ecNumber evidence="3">5.3.1.6</ecNumber>
    </submittedName>
</protein>
<dbReference type="NCBIfam" id="NF004051">
    <property type="entry name" value="PRK05571.1"/>
    <property type="match status" value="1"/>
</dbReference>
<proteinExistence type="inferred from homology"/>
<dbReference type="NCBIfam" id="TIGR01120">
    <property type="entry name" value="rpiB"/>
    <property type="match status" value="1"/>
</dbReference>
<reference evidence="3 4" key="1">
    <citation type="submission" date="2020-08" db="EMBL/GenBank/DDBJ databases">
        <title>Genome public.</title>
        <authorList>
            <person name="Liu C."/>
            <person name="Sun Q."/>
        </authorList>
    </citation>
    <scope>NUCLEOTIDE SEQUENCE [LARGE SCALE GENOMIC DNA]</scope>
    <source>
        <strain evidence="3 4">BX1</strain>
    </source>
</reference>
<name>A0ABR7NKN4_9FIRM</name>
<dbReference type="PANTHER" id="PTHR43732:SF1">
    <property type="entry name" value="RIBOSE 5-PHOSPHATE ISOMERASE"/>
    <property type="match status" value="1"/>
</dbReference>
<accession>A0ABR7NKN4</accession>
<evidence type="ECO:0000256" key="1">
    <source>
        <dbReference type="ARBA" id="ARBA00008754"/>
    </source>
</evidence>
<comment type="caution">
    <text evidence="3">The sequence shown here is derived from an EMBL/GenBank/DDBJ whole genome shotgun (WGS) entry which is preliminary data.</text>
</comment>
<dbReference type="InterPro" id="IPR036569">
    <property type="entry name" value="RpiB_LacA_LacB_sf"/>
</dbReference>
<keyword evidence="4" id="KW-1185">Reference proteome</keyword>
<comment type="similarity">
    <text evidence="1">Belongs to the LacAB/RpiB family.</text>
</comment>
<dbReference type="RefSeq" id="WP_262400443.1">
    <property type="nucleotide sequence ID" value="NZ_JACRTB010000018.1"/>
</dbReference>
<evidence type="ECO:0000313" key="4">
    <source>
        <dbReference type="Proteomes" id="UP000658131"/>
    </source>
</evidence>
<sequence length="150" mass="16070">MVLALGSDHGGYALKEEVKKYLDSRGIAYHDFGCHSTDSCDYPVFGKMVGEAVASGEYERGLLFCGTGIGISIAANKVKGVRAACCSDCFSAKYTRMHNDANILAMGGRVVGPGLAIEMVALFLDTEFEGGRHQRRIDLVSQIEAENAAK</sequence>
<organism evidence="3 4">
    <name type="scientific">Yanshouia hominis</name>
    <dbReference type="NCBI Taxonomy" id="2763673"/>
    <lineage>
        <taxon>Bacteria</taxon>
        <taxon>Bacillati</taxon>
        <taxon>Bacillota</taxon>
        <taxon>Clostridia</taxon>
        <taxon>Eubacteriales</taxon>
        <taxon>Oscillospiraceae</taxon>
        <taxon>Yanshouia</taxon>
    </lineage>
</organism>
<dbReference type="PIRSF" id="PIRSF005384">
    <property type="entry name" value="RpiB_LacA_B"/>
    <property type="match status" value="1"/>
</dbReference>
<dbReference type="Pfam" id="PF02502">
    <property type="entry name" value="LacAB_rpiB"/>
    <property type="match status" value="1"/>
</dbReference>
<dbReference type="NCBIfam" id="TIGR00689">
    <property type="entry name" value="rpiB_lacA_lacB"/>
    <property type="match status" value="1"/>
</dbReference>
<dbReference type="InterPro" id="IPR051812">
    <property type="entry name" value="SPI_LacAB/RpiB"/>
</dbReference>